<dbReference type="SUPFAM" id="SSF52540">
    <property type="entry name" value="P-loop containing nucleoside triphosphate hydrolases"/>
    <property type="match status" value="1"/>
</dbReference>
<dbReference type="PIRSF" id="PIRSF026760">
    <property type="entry name" value="UCP026760"/>
    <property type="match status" value="1"/>
</dbReference>
<gene>
    <name evidence="3" type="ORF">H3Z74_00545</name>
</gene>
<evidence type="ECO:0000259" key="1">
    <source>
        <dbReference type="Pfam" id="PF07755"/>
    </source>
</evidence>
<dbReference type="KEGG" id="spap:H3Z74_00545"/>
<reference evidence="3 4" key="1">
    <citation type="submission" date="2020-09" db="EMBL/GenBank/DDBJ databases">
        <title>Sphingomonas sp., a new species isolated from pork steak.</title>
        <authorList>
            <person name="Heidler von Heilborn D."/>
        </authorList>
    </citation>
    <scope>NUCLEOTIDE SEQUENCE [LARGE SCALE GENOMIC DNA]</scope>
    <source>
        <strain evidence="4">S8-3T</strain>
    </source>
</reference>
<dbReference type="Pfam" id="PF17396">
    <property type="entry name" value="DUF1611_N"/>
    <property type="match status" value="1"/>
</dbReference>
<dbReference type="InterPro" id="IPR027417">
    <property type="entry name" value="P-loop_NTPase"/>
</dbReference>
<protein>
    <submittedName>
        <fullName evidence="3">DUF1611 domain-containing protein</fullName>
    </submittedName>
</protein>
<dbReference type="InterPro" id="IPR035086">
    <property type="entry name" value="DgcN-like_C"/>
</dbReference>
<dbReference type="Pfam" id="PF07755">
    <property type="entry name" value="DUF1611"/>
    <property type="match status" value="1"/>
</dbReference>
<dbReference type="PANTHER" id="PTHR40690:SF1">
    <property type="entry name" value="DUF1611 DOMAIN-CONTAINING PROTEIN"/>
    <property type="match status" value="1"/>
</dbReference>
<feature type="domain" description="D-glutamate N-acetyltransferase-like N-terminal" evidence="2">
    <location>
        <begin position="98"/>
        <end position="181"/>
    </location>
</feature>
<organism evidence="3 4">
    <name type="scientific">Sphingomonas alpina</name>
    <dbReference type="NCBI Taxonomy" id="653931"/>
    <lineage>
        <taxon>Bacteria</taxon>
        <taxon>Pseudomonadati</taxon>
        <taxon>Pseudomonadota</taxon>
        <taxon>Alphaproteobacteria</taxon>
        <taxon>Sphingomonadales</taxon>
        <taxon>Sphingomonadaceae</taxon>
        <taxon>Sphingomonas</taxon>
    </lineage>
</organism>
<dbReference type="PANTHER" id="PTHR40690">
    <property type="entry name" value="GLL3100 PROTEIN"/>
    <property type="match status" value="1"/>
</dbReference>
<dbReference type="AlphaFoldDB" id="A0A7H0LJD2"/>
<dbReference type="Gene3D" id="3.40.50.720">
    <property type="entry name" value="NAD(P)-binding Rossmann-like Domain"/>
    <property type="match status" value="1"/>
</dbReference>
<dbReference type="Proteomes" id="UP000516148">
    <property type="component" value="Chromosome"/>
</dbReference>
<feature type="domain" description="D-glutamate N-acetyltransferase-like C-terminal" evidence="1">
    <location>
        <begin position="187"/>
        <end position="380"/>
    </location>
</feature>
<dbReference type="InterPro" id="IPR011669">
    <property type="entry name" value="DgcN-like"/>
</dbReference>
<evidence type="ECO:0000259" key="2">
    <source>
        <dbReference type="Pfam" id="PF17396"/>
    </source>
</evidence>
<dbReference type="InterPro" id="IPR035402">
    <property type="entry name" value="DgcN-like_N"/>
</dbReference>
<keyword evidence="4" id="KW-1185">Reference proteome</keyword>
<proteinExistence type="predicted"/>
<sequence length="391" mass="40667">MSAVSTILRALARGPARRWQHRRSGRVRSALRSASPSDRRYHVTFKRTARTPRACVGGLPKSYLLFLGDTTITGYAKTAFGLRDWAGDACVGEYALAGATVSTGLPRLSPAEARLRGARAMIIGVANAGGVIPDSWVAGLIEALEAGLDLVSGMHMKLGDMPVLRNAAERLGRELIDVRTPPAGIRVGTGAKRGGKRLLTVGTDCALGKKYTALAIARAFRARGVNADFRATGQTGIMIAGGGIPMDAVVSDFLAGAAELLSPDAPADHWDVIEGQGSLFHPAYAAVTLGLLHGSQPDLFVVCHEPGRTAMLGHPGFTLPSIETVIAETVALGRLTNPAIRCAGVSLNTGALGTETAAALIAAESDRLGLPVADPIRGGAAFERLIDACLA</sequence>
<accession>A0A7H0LJD2</accession>
<dbReference type="Gene3D" id="3.40.50.300">
    <property type="entry name" value="P-loop containing nucleotide triphosphate hydrolases"/>
    <property type="match status" value="1"/>
</dbReference>
<evidence type="ECO:0000313" key="4">
    <source>
        <dbReference type="Proteomes" id="UP000516148"/>
    </source>
</evidence>
<dbReference type="EMBL" id="CP061038">
    <property type="protein sequence ID" value="QNQ09785.1"/>
    <property type="molecule type" value="Genomic_DNA"/>
</dbReference>
<evidence type="ECO:0000313" key="3">
    <source>
        <dbReference type="EMBL" id="QNQ09785.1"/>
    </source>
</evidence>
<name>A0A7H0LJD2_9SPHN</name>